<reference evidence="2" key="2">
    <citation type="submission" date="2015-01" db="EMBL/GenBank/DDBJ databases">
        <title>Evolutionary Origins and Diversification of the Mycorrhizal Mutualists.</title>
        <authorList>
            <consortium name="DOE Joint Genome Institute"/>
            <consortium name="Mycorrhizal Genomics Consortium"/>
            <person name="Kohler A."/>
            <person name="Kuo A."/>
            <person name="Nagy L.G."/>
            <person name="Floudas D."/>
            <person name="Copeland A."/>
            <person name="Barry K.W."/>
            <person name="Cichocki N."/>
            <person name="Veneault-Fourrey C."/>
            <person name="LaButti K."/>
            <person name="Lindquist E.A."/>
            <person name="Lipzen A."/>
            <person name="Lundell T."/>
            <person name="Morin E."/>
            <person name="Murat C."/>
            <person name="Riley R."/>
            <person name="Ohm R."/>
            <person name="Sun H."/>
            <person name="Tunlid A."/>
            <person name="Henrissat B."/>
            <person name="Grigoriev I.V."/>
            <person name="Hibbett D.S."/>
            <person name="Martin F."/>
        </authorList>
    </citation>
    <scope>NUCLEOTIDE SEQUENCE [LARGE SCALE GENOMIC DNA]</scope>
    <source>
        <strain evidence="2">LaAM-08-1</strain>
    </source>
</reference>
<organism evidence="1 2">
    <name type="scientific">Laccaria amethystina LaAM-08-1</name>
    <dbReference type="NCBI Taxonomy" id="1095629"/>
    <lineage>
        <taxon>Eukaryota</taxon>
        <taxon>Fungi</taxon>
        <taxon>Dikarya</taxon>
        <taxon>Basidiomycota</taxon>
        <taxon>Agaricomycotina</taxon>
        <taxon>Agaricomycetes</taxon>
        <taxon>Agaricomycetidae</taxon>
        <taxon>Agaricales</taxon>
        <taxon>Agaricineae</taxon>
        <taxon>Hydnangiaceae</taxon>
        <taxon>Laccaria</taxon>
    </lineage>
</organism>
<dbReference type="AlphaFoldDB" id="A0A0C9Y1X1"/>
<dbReference type="HOGENOM" id="CLU_2441209_0_0_1"/>
<keyword evidence="2" id="KW-1185">Reference proteome</keyword>
<dbReference type="EMBL" id="KN838574">
    <property type="protein sequence ID" value="KIK04002.1"/>
    <property type="molecule type" value="Genomic_DNA"/>
</dbReference>
<name>A0A0C9Y1X1_9AGAR</name>
<evidence type="ECO:0000313" key="1">
    <source>
        <dbReference type="EMBL" id="KIK04002.1"/>
    </source>
</evidence>
<protein>
    <submittedName>
        <fullName evidence="1">Uncharacterized protein</fullName>
    </submittedName>
</protein>
<proteinExistence type="predicted"/>
<dbReference type="Proteomes" id="UP000054477">
    <property type="component" value="Unassembled WGS sequence"/>
</dbReference>
<sequence length="90" mass="9679">MRNLCCCRKDCCPLLDVIRFERCSVDNTPTHLHSLLGRAFAGSVSVLCAAFRCGHDGVETTDSGEPMAGFARVCPQGKMLTPGSSFKLQG</sequence>
<gene>
    <name evidence="1" type="ORF">K443DRAFT_442850</name>
</gene>
<evidence type="ECO:0000313" key="2">
    <source>
        <dbReference type="Proteomes" id="UP000054477"/>
    </source>
</evidence>
<accession>A0A0C9Y1X1</accession>
<reference evidence="1 2" key="1">
    <citation type="submission" date="2014-04" db="EMBL/GenBank/DDBJ databases">
        <authorList>
            <consortium name="DOE Joint Genome Institute"/>
            <person name="Kuo A."/>
            <person name="Kohler A."/>
            <person name="Nagy L.G."/>
            <person name="Floudas D."/>
            <person name="Copeland A."/>
            <person name="Barry K.W."/>
            <person name="Cichocki N."/>
            <person name="Veneault-Fourrey C."/>
            <person name="LaButti K."/>
            <person name="Lindquist E.A."/>
            <person name="Lipzen A."/>
            <person name="Lundell T."/>
            <person name="Morin E."/>
            <person name="Murat C."/>
            <person name="Sun H."/>
            <person name="Tunlid A."/>
            <person name="Henrissat B."/>
            <person name="Grigoriev I.V."/>
            <person name="Hibbett D.S."/>
            <person name="Martin F."/>
            <person name="Nordberg H.P."/>
            <person name="Cantor M.N."/>
            <person name="Hua S.X."/>
        </authorList>
    </citation>
    <scope>NUCLEOTIDE SEQUENCE [LARGE SCALE GENOMIC DNA]</scope>
    <source>
        <strain evidence="1 2">LaAM-08-1</strain>
    </source>
</reference>